<dbReference type="STRING" id="1895771.BGO89_13650"/>
<accession>A0A1M3KVG6</accession>
<sequence>MLDLRSLADTTTYQSAKLNVMVEGAALCLTAVGRKPGESIGVFDSQGCTLPHVDNHKVQFKIQNDNGHWIAKERAEQLGLCIALRYVRSVCGKLVGRVPVKPREFDYYLHSLDSPLDLIGCLEVSGIERGKTPTLRKRVKSKVQRIVDKGADDMDWIVIVAMAEPFEMSVIERP</sequence>
<name>A0A1M3KVG6_9BACT</name>
<comment type="caution">
    <text evidence="1">The sequence shown here is derived from an EMBL/GenBank/DDBJ whole genome shotgun (WGS) entry which is preliminary data.</text>
</comment>
<dbReference type="AlphaFoldDB" id="A0A1M3KVG6"/>
<organism evidence="1 2">
    <name type="scientific">Candidatus Kapaibacterium thiocyanatum</name>
    <dbReference type="NCBI Taxonomy" id="1895771"/>
    <lineage>
        <taxon>Bacteria</taxon>
        <taxon>Pseudomonadati</taxon>
        <taxon>Candidatus Kapaibacteriota</taxon>
        <taxon>Candidatus Kapaibacteriia</taxon>
        <taxon>Candidatus Kapaibacteriales</taxon>
        <taxon>Candidatus Kapaibacteriaceae</taxon>
        <taxon>Candidatus Kapaibacterium</taxon>
    </lineage>
</organism>
<gene>
    <name evidence="1" type="ORF">BGO89_13650</name>
</gene>
<evidence type="ECO:0000313" key="1">
    <source>
        <dbReference type="EMBL" id="OJX56372.1"/>
    </source>
</evidence>
<reference evidence="1 2" key="1">
    <citation type="submission" date="2016-09" db="EMBL/GenBank/DDBJ databases">
        <title>Genome-resolved meta-omics ties microbial dynamics to process performance in biotechnology for thiocyanate degradation.</title>
        <authorList>
            <person name="Kantor R.S."/>
            <person name="Huddy R.J."/>
            <person name="Iyer R."/>
            <person name="Thomas B.C."/>
            <person name="Brown C.T."/>
            <person name="Anantharaman K."/>
            <person name="Tringe S."/>
            <person name="Hettich R.L."/>
            <person name="Harrison S.T."/>
            <person name="Banfield J.F."/>
        </authorList>
    </citation>
    <scope>NUCLEOTIDE SEQUENCE [LARGE SCALE GENOMIC DNA]</scope>
    <source>
        <strain evidence="1">59-99</strain>
    </source>
</reference>
<dbReference type="Proteomes" id="UP000184233">
    <property type="component" value="Unassembled WGS sequence"/>
</dbReference>
<protein>
    <submittedName>
        <fullName evidence="1">Uncharacterized protein</fullName>
    </submittedName>
</protein>
<proteinExistence type="predicted"/>
<dbReference type="EMBL" id="MKVH01000025">
    <property type="protein sequence ID" value="OJX56372.1"/>
    <property type="molecule type" value="Genomic_DNA"/>
</dbReference>
<evidence type="ECO:0000313" key="2">
    <source>
        <dbReference type="Proteomes" id="UP000184233"/>
    </source>
</evidence>